<organism evidence="9 10">
    <name type="scientific">Asterophora parasitica</name>
    <dbReference type="NCBI Taxonomy" id="117018"/>
    <lineage>
        <taxon>Eukaryota</taxon>
        <taxon>Fungi</taxon>
        <taxon>Dikarya</taxon>
        <taxon>Basidiomycota</taxon>
        <taxon>Agaricomycotina</taxon>
        <taxon>Agaricomycetes</taxon>
        <taxon>Agaricomycetidae</taxon>
        <taxon>Agaricales</taxon>
        <taxon>Tricholomatineae</taxon>
        <taxon>Lyophyllaceae</taxon>
        <taxon>Asterophora</taxon>
    </lineage>
</organism>
<protein>
    <recommendedName>
        <fullName evidence="6">Chromosome segregation in meiosis protein</fullName>
    </recommendedName>
</protein>
<dbReference type="GO" id="GO:0006974">
    <property type="term" value="P:DNA damage response"/>
    <property type="evidence" value="ECO:0007669"/>
    <property type="project" value="UniProtKB-KW"/>
</dbReference>
<dbReference type="GO" id="GO:0031298">
    <property type="term" value="C:replication fork protection complex"/>
    <property type="evidence" value="ECO:0007669"/>
    <property type="project" value="TreeGrafter"/>
</dbReference>
<dbReference type="Proteomes" id="UP000775547">
    <property type="component" value="Unassembled WGS sequence"/>
</dbReference>
<keyword evidence="5 6" id="KW-0131">Cell cycle</keyword>
<feature type="domain" description="Chromosome segregation in meiosis protein 3" evidence="8">
    <location>
        <begin position="142"/>
        <end position="222"/>
    </location>
</feature>
<feature type="region of interest" description="Disordered" evidence="7">
    <location>
        <begin position="372"/>
        <end position="392"/>
    </location>
</feature>
<dbReference type="PANTHER" id="PTHR13220:SF11">
    <property type="entry name" value="TIMELESS-INTERACTING PROTEIN"/>
    <property type="match status" value="1"/>
</dbReference>
<feature type="compositionally biased region" description="Basic and acidic residues" evidence="7">
    <location>
        <begin position="111"/>
        <end position="145"/>
    </location>
</feature>
<evidence type="ECO:0000256" key="7">
    <source>
        <dbReference type="SAM" id="MobiDB-lite"/>
    </source>
</evidence>
<evidence type="ECO:0000256" key="6">
    <source>
        <dbReference type="RuleBase" id="RU366049"/>
    </source>
</evidence>
<feature type="region of interest" description="Disordered" evidence="7">
    <location>
        <begin position="69"/>
        <end position="145"/>
    </location>
</feature>
<keyword evidence="4 6" id="KW-0539">Nucleus</keyword>
<accession>A0A9P7GAN0</accession>
<dbReference type="AlphaFoldDB" id="A0A9P7GAN0"/>
<evidence type="ECO:0000313" key="9">
    <source>
        <dbReference type="EMBL" id="KAG5645243.1"/>
    </source>
</evidence>
<comment type="function">
    <text evidence="6">Plays an important role in the control of DNA replication and the maintenance of replication fork stability.</text>
</comment>
<reference evidence="9" key="1">
    <citation type="submission" date="2020-07" db="EMBL/GenBank/DDBJ databases">
        <authorList>
            <person name="Nieuwenhuis M."/>
            <person name="Van De Peppel L.J.J."/>
        </authorList>
    </citation>
    <scope>NUCLEOTIDE SEQUENCE</scope>
    <source>
        <strain evidence="9">AP01</strain>
        <tissue evidence="9">Mycelium</tissue>
    </source>
</reference>
<feature type="compositionally biased region" description="Basic and acidic residues" evidence="7">
    <location>
        <begin position="78"/>
        <end position="89"/>
    </location>
</feature>
<dbReference type="InterPro" id="IPR040038">
    <property type="entry name" value="TIPIN/Csm3/Swi3"/>
</dbReference>
<feature type="region of interest" description="Disordered" evidence="7">
    <location>
        <begin position="227"/>
        <end position="285"/>
    </location>
</feature>
<feature type="compositionally biased region" description="Pro residues" evidence="7">
    <location>
        <begin position="414"/>
        <end position="429"/>
    </location>
</feature>
<dbReference type="PANTHER" id="PTHR13220">
    <property type="entry name" value="TIMELESS INTERACTING-RELATED"/>
    <property type="match status" value="1"/>
</dbReference>
<evidence type="ECO:0000259" key="8">
    <source>
        <dbReference type="Pfam" id="PF07962"/>
    </source>
</evidence>
<proteinExistence type="inferred from homology"/>
<feature type="compositionally biased region" description="Low complexity" evidence="7">
    <location>
        <begin position="252"/>
        <end position="282"/>
    </location>
</feature>
<sequence length="445" mass="48892">MDSIDDIWDNPIDTTGNDDEPQASSSKQPLFLADSVDDEVPRPPPSKAPDFDVDIDAMFADVENDDEAFNIQPLTSKLDSEALRREAEARHKRNMPTLTPHAILSSSPPREIGDGEARSTSKAPGGEKTKDGKKERRKPVRLDEGRLLGPTGFPKLIKDTKDFKIKGKGYEVTDMNRLLQVYGYWTHEMYPKTTFRDTVERVEKLCHSKRMNVALSVWRDEAKGLINGRKPEEDDDLTENMEETEIRDPETGSSRGSSPVSGGAAYASSSSCPPSRPPSSGAELDDDFDIDAVIRAEEERQAREAAGSSPSVAPTNAAEKGKAKAVVSDDEDESMWDVIDAMGTFPPTQAPSTTTTRMDDDDAMWDELHTLEASTVTVSAPTKPPPVQQPMNEDEDMWDVVREVENDAGAQKPQPTPMPAAAAAPPPLPVSTTQEDEDEWESMYA</sequence>
<keyword evidence="3 6" id="KW-0227">DNA damage</keyword>
<gene>
    <name evidence="9" type="ORF">DXG03_006660</name>
</gene>
<evidence type="ECO:0000256" key="5">
    <source>
        <dbReference type="ARBA" id="ARBA00023306"/>
    </source>
</evidence>
<feature type="compositionally biased region" description="Acidic residues" evidence="7">
    <location>
        <begin position="233"/>
        <end position="243"/>
    </location>
</feature>
<comment type="subcellular location">
    <subcellularLocation>
        <location evidence="1 6">Nucleus</location>
    </subcellularLocation>
</comment>
<dbReference type="GO" id="GO:0031297">
    <property type="term" value="P:replication fork processing"/>
    <property type="evidence" value="ECO:0007669"/>
    <property type="project" value="UniProtKB-UniRule"/>
</dbReference>
<dbReference type="EMBL" id="JABCKV010000045">
    <property type="protein sequence ID" value="KAG5645243.1"/>
    <property type="molecule type" value="Genomic_DNA"/>
</dbReference>
<feature type="compositionally biased region" description="Acidic residues" evidence="7">
    <location>
        <begin position="434"/>
        <end position="445"/>
    </location>
</feature>
<evidence type="ECO:0000256" key="2">
    <source>
        <dbReference type="ARBA" id="ARBA00006075"/>
    </source>
</evidence>
<dbReference type="InterPro" id="IPR012923">
    <property type="entry name" value="Csm3"/>
</dbReference>
<evidence type="ECO:0000256" key="4">
    <source>
        <dbReference type="ARBA" id="ARBA00023242"/>
    </source>
</evidence>
<comment type="caution">
    <text evidence="9">The sequence shown here is derived from an EMBL/GenBank/DDBJ whole genome shotgun (WGS) entry which is preliminary data.</text>
</comment>
<keyword evidence="10" id="KW-1185">Reference proteome</keyword>
<dbReference type="GO" id="GO:0003677">
    <property type="term" value="F:DNA binding"/>
    <property type="evidence" value="ECO:0007669"/>
    <property type="project" value="TreeGrafter"/>
</dbReference>
<evidence type="ECO:0000313" key="10">
    <source>
        <dbReference type="Proteomes" id="UP000775547"/>
    </source>
</evidence>
<reference evidence="9" key="2">
    <citation type="submission" date="2021-10" db="EMBL/GenBank/DDBJ databases">
        <title>Phylogenomics reveals ancestral predisposition of the termite-cultivated fungus Termitomyces towards a domesticated lifestyle.</title>
        <authorList>
            <person name="Auxier B."/>
            <person name="Grum-Grzhimaylo A."/>
            <person name="Cardenas M.E."/>
            <person name="Lodge J.D."/>
            <person name="Laessoe T."/>
            <person name="Pedersen O."/>
            <person name="Smith M.E."/>
            <person name="Kuyper T.W."/>
            <person name="Franco-Molano E.A."/>
            <person name="Baroni T.J."/>
            <person name="Aanen D.K."/>
        </authorList>
    </citation>
    <scope>NUCLEOTIDE SEQUENCE</scope>
    <source>
        <strain evidence="9">AP01</strain>
        <tissue evidence="9">Mycelium</tissue>
    </source>
</reference>
<evidence type="ECO:0000256" key="1">
    <source>
        <dbReference type="ARBA" id="ARBA00004123"/>
    </source>
</evidence>
<name>A0A9P7GAN0_9AGAR</name>
<comment type="similarity">
    <text evidence="2 6">Belongs to the CSM3 family.</text>
</comment>
<feature type="region of interest" description="Disordered" evidence="7">
    <location>
        <begin position="299"/>
        <end position="332"/>
    </location>
</feature>
<feature type="region of interest" description="Disordered" evidence="7">
    <location>
        <begin position="1"/>
        <end position="52"/>
    </location>
</feature>
<dbReference type="GO" id="GO:0043111">
    <property type="term" value="P:replication fork arrest"/>
    <property type="evidence" value="ECO:0007669"/>
    <property type="project" value="TreeGrafter"/>
</dbReference>
<dbReference type="Pfam" id="PF07962">
    <property type="entry name" value="Swi3"/>
    <property type="match status" value="1"/>
</dbReference>
<dbReference type="GO" id="GO:0000076">
    <property type="term" value="P:DNA replication checkpoint signaling"/>
    <property type="evidence" value="ECO:0007669"/>
    <property type="project" value="UniProtKB-UniRule"/>
</dbReference>
<feature type="region of interest" description="Disordered" evidence="7">
    <location>
        <begin position="405"/>
        <end position="445"/>
    </location>
</feature>
<dbReference type="OrthoDB" id="437078at2759"/>
<evidence type="ECO:0000256" key="3">
    <source>
        <dbReference type="ARBA" id="ARBA00022763"/>
    </source>
</evidence>